<organism evidence="2 3">
    <name type="scientific">Sphaeroforma arctica JP610</name>
    <dbReference type="NCBI Taxonomy" id="667725"/>
    <lineage>
        <taxon>Eukaryota</taxon>
        <taxon>Ichthyosporea</taxon>
        <taxon>Ichthyophonida</taxon>
        <taxon>Sphaeroforma</taxon>
    </lineage>
</organism>
<dbReference type="RefSeq" id="XP_014156005.1">
    <property type="nucleotide sequence ID" value="XM_014300530.1"/>
</dbReference>
<evidence type="ECO:0000313" key="3">
    <source>
        <dbReference type="Proteomes" id="UP000054560"/>
    </source>
</evidence>
<dbReference type="EMBL" id="KQ241960">
    <property type="protein sequence ID" value="KNC82103.1"/>
    <property type="molecule type" value="Genomic_DNA"/>
</dbReference>
<feature type="compositionally biased region" description="Polar residues" evidence="1">
    <location>
        <begin position="33"/>
        <end position="42"/>
    </location>
</feature>
<dbReference type="GeneID" id="25906117"/>
<proteinExistence type="predicted"/>
<evidence type="ECO:0000313" key="2">
    <source>
        <dbReference type="EMBL" id="KNC82103.1"/>
    </source>
</evidence>
<name>A0A0L0G1Q1_9EUKA</name>
<reference evidence="2 3" key="1">
    <citation type="submission" date="2011-02" db="EMBL/GenBank/DDBJ databases">
        <title>The Genome Sequence of Sphaeroforma arctica JP610.</title>
        <authorList>
            <consortium name="The Broad Institute Genome Sequencing Platform"/>
            <person name="Russ C."/>
            <person name="Cuomo C."/>
            <person name="Young S.K."/>
            <person name="Zeng Q."/>
            <person name="Gargeya S."/>
            <person name="Alvarado L."/>
            <person name="Berlin A."/>
            <person name="Chapman S.B."/>
            <person name="Chen Z."/>
            <person name="Freedman E."/>
            <person name="Gellesch M."/>
            <person name="Goldberg J."/>
            <person name="Griggs A."/>
            <person name="Gujja S."/>
            <person name="Heilman E."/>
            <person name="Heiman D."/>
            <person name="Howarth C."/>
            <person name="Mehta T."/>
            <person name="Neiman D."/>
            <person name="Pearson M."/>
            <person name="Roberts A."/>
            <person name="Saif S."/>
            <person name="Shea T."/>
            <person name="Shenoy N."/>
            <person name="Sisk P."/>
            <person name="Stolte C."/>
            <person name="Sykes S."/>
            <person name="White J."/>
            <person name="Yandava C."/>
            <person name="Burger G."/>
            <person name="Gray M.W."/>
            <person name="Holland P.W.H."/>
            <person name="King N."/>
            <person name="Lang F.B.F."/>
            <person name="Roger A.J."/>
            <person name="Ruiz-Trillo I."/>
            <person name="Haas B."/>
            <person name="Nusbaum C."/>
            <person name="Birren B."/>
        </authorList>
    </citation>
    <scope>NUCLEOTIDE SEQUENCE [LARGE SCALE GENOMIC DNA]</scope>
    <source>
        <strain evidence="2 3">JP610</strain>
    </source>
</reference>
<keyword evidence="3" id="KW-1185">Reference proteome</keyword>
<dbReference type="Proteomes" id="UP000054560">
    <property type="component" value="Unassembled WGS sequence"/>
</dbReference>
<sequence length="179" mass="19884">MPTATRAGVYGGDGDDTNMHGMDNRPAGEPTPGRSSSLQTSEGVPIQASAMQLEIDKSICQGNYFLASRFISKLEATAPVAIASLHKMRVGIYDQQHERRIPLVNTELRKRYDQCINACGDDDEDEVIQISQSINELEIMRSRLGYKVKAPALSKLLKTSKFSKLLRDSSFKMKFVKTI</sequence>
<evidence type="ECO:0000256" key="1">
    <source>
        <dbReference type="SAM" id="MobiDB-lite"/>
    </source>
</evidence>
<protein>
    <submittedName>
        <fullName evidence="2">Uncharacterized protein</fullName>
    </submittedName>
</protein>
<gene>
    <name evidence="2" type="ORF">SARC_05613</name>
</gene>
<dbReference type="AlphaFoldDB" id="A0A0L0G1Q1"/>
<accession>A0A0L0G1Q1</accession>
<feature type="region of interest" description="Disordered" evidence="1">
    <location>
        <begin position="1"/>
        <end position="42"/>
    </location>
</feature>